<dbReference type="InterPro" id="IPR044742">
    <property type="entry name" value="DEAD/DEAH_RhlB"/>
</dbReference>
<organism evidence="11 12">
    <name type="scientific">Bacillus oleivorans</name>
    <dbReference type="NCBI Taxonomy" id="1448271"/>
    <lineage>
        <taxon>Bacteria</taxon>
        <taxon>Bacillati</taxon>
        <taxon>Bacillota</taxon>
        <taxon>Bacilli</taxon>
        <taxon>Bacillales</taxon>
        <taxon>Bacillaceae</taxon>
        <taxon>Bacillus</taxon>
    </lineage>
</organism>
<dbReference type="Pfam" id="PF00271">
    <property type="entry name" value="Helicase_C"/>
    <property type="match status" value="1"/>
</dbReference>
<comment type="subcellular location">
    <subcellularLocation>
        <location evidence="5">Cytoplasm</location>
    </subcellularLocation>
</comment>
<comment type="similarity">
    <text evidence="5">Belongs to the DEAD box helicase family. CshB subfamily.</text>
</comment>
<dbReference type="OrthoDB" id="9805696at2"/>
<dbReference type="HAMAP" id="MF_01494">
    <property type="entry name" value="DEAD_helicase_CshB"/>
    <property type="match status" value="1"/>
</dbReference>
<dbReference type="SMART" id="SM00487">
    <property type="entry name" value="DEXDc"/>
    <property type="match status" value="1"/>
</dbReference>
<dbReference type="GO" id="GO:0005524">
    <property type="term" value="F:ATP binding"/>
    <property type="evidence" value="ECO:0007669"/>
    <property type="project" value="UniProtKB-UniRule"/>
</dbReference>
<evidence type="ECO:0000256" key="4">
    <source>
        <dbReference type="ARBA" id="ARBA00022840"/>
    </source>
</evidence>
<dbReference type="Proteomes" id="UP000219546">
    <property type="component" value="Unassembled WGS sequence"/>
</dbReference>
<name>A0A285CKJ7_9BACI</name>
<dbReference type="PANTHER" id="PTHR47963">
    <property type="entry name" value="DEAD-BOX ATP-DEPENDENT RNA HELICASE 47, MITOCHONDRIAL"/>
    <property type="match status" value="1"/>
</dbReference>
<keyword evidence="4 5" id="KW-0067">ATP-binding</keyword>
<dbReference type="CDD" id="cd18787">
    <property type="entry name" value="SF2_C_DEAD"/>
    <property type="match status" value="1"/>
</dbReference>
<sequence>MKKHPFERFNIHPAFVQVIDKKGFYEPTDIQAKVIPLVLKKESIIGQSQTGTGKSHAYLLPVLSMVEAELEAVQAVITAPTRELALQIFENFKELTAALPDNEKITGKCLIGGTDKQRTIEKLGTPPQVVIGTPGRILDLVKEQALSFHKTSMLVVDEADIMLDMGFIHEVDQLAGRMPEKLQILVFSATIPEKLKPFLKKYMENPVYMQIDPKTTSPKKIDHILVPLKSRTKENLLYDILTSINPYIALVFANTKEKVDEFADALSEKGLKTAKFHGGLNPRERKRIMKQIRDLEFQYVVATDLAARGIDIEGVSHVVNMELPTDLDFYVHRTGRTGRADLSGIAITVYEPSDEHALNELEKKGIQFQSKDLVKGEWRDIPDRNRRKKRERTEEDIPEKSSMRVKKPAKVKPGYKKKMKAELEKLKKREKRKIAKKKS</sequence>
<dbReference type="InterPro" id="IPR001650">
    <property type="entry name" value="Helicase_C-like"/>
</dbReference>
<reference evidence="11 12" key="1">
    <citation type="submission" date="2017-08" db="EMBL/GenBank/DDBJ databases">
        <authorList>
            <person name="de Groot N.N."/>
        </authorList>
    </citation>
    <scope>NUCLEOTIDE SEQUENCE [LARGE SCALE GENOMIC DNA]</scope>
    <source>
        <strain evidence="11 12">JC228</strain>
    </source>
</reference>
<evidence type="ECO:0000313" key="11">
    <source>
        <dbReference type="EMBL" id="SNX67895.1"/>
    </source>
</evidence>
<dbReference type="AlphaFoldDB" id="A0A285CKJ7"/>
<evidence type="ECO:0000259" key="9">
    <source>
        <dbReference type="PROSITE" id="PS51194"/>
    </source>
</evidence>
<dbReference type="SUPFAM" id="SSF52540">
    <property type="entry name" value="P-loop containing nucleoside triphosphate hydrolases"/>
    <property type="match status" value="1"/>
</dbReference>
<feature type="compositionally biased region" description="Basic and acidic residues" evidence="7">
    <location>
        <begin position="391"/>
        <end position="402"/>
    </location>
</feature>
<dbReference type="InterPro" id="IPR014014">
    <property type="entry name" value="RNA_helicase_DEAD_Q_motif"/>
</dbReference>
<dbReference type="Pfam" id="PF00270">
    <property type="entry name" value="DEAD"/>
    <property type="match status" value="1"/>
</dbReference>
<dbReference type="InterPro" id="IPR011545">
    <property type="entry name" value="DEAD/DEAH_box_helicase_dom"/>
</dbReference>
<keyword evidence="3 5" id="KW-0347">Helicase</keyword>
<comment type="function">
    <text evidence="5">Probable DEAD-box RNA helicase. May work in conjunction with the cold shock proteins to ensure proper initiation of transcription at low and optimal temperatures.</text>
</comment>
<keyword evidence="5" id="KW-0346">Stress response</keyword>
<dbReference type="InterPro" id="IPR050547">
    <property type="entry name" value="DEAD_box_RNA_helicases"/>
</dbReference>
<keyword evidence="2 5" id="KW-0378">Hydrolase</keyword>
<dbReference type="Gene3D" id="3.40.50.300">
    <property type="entry name" value="P-loop containing nucleotide triphosphate hydrolases"/>
    <property type="match status" value="2"/>
</dbReference>
<gene>
    <name evidence="5" type="primary">cshB</name>
    <name evidence="11" type="ORF">SAMN05877753_10299</name>
</gene>
<keyword evidence="5" id="KW-0963">Cytoplasm</keyword>
<dbReference type="InterPro" id="IPR014001">
    <property type="entry name" value="Helicase_ATP-bd"/>
</dbReference>
<proteinExistence type="inferred from homology"/>
<evidence type="ECO:0000259" key="8">
    <source>
        <dbReference type="PROSITE" id="PS51192"/>
    </source>
</evidence>
<dbReference type="InterPro" id="IPR027417">
    <property type="entry name" value="P-loop_NTPase"/>
</dbReference>
<evidence type="ECO:0000256" key="5">
    <source>
        <dbReference type="HAMAP-Rule" id="MF_01494"/>
    </source>
</evidence>
<evidence type="ECO:0000256" key="6">
    <source>
        <dbReference type="PROSITE-ProRule" id="PRU00552"/>
    </source>
</evidence>
<evidence type="ECO:0000256" key="2">
    <source>
        <dbReference type="ARBA" id="ARBA00022801"/>
    </source>
</evidence>
<feature type="region of interest" description="Disordered" evidence="7">
    <location>
        <begin position="380"/>
        <end position="439"/>
    </location>
</feature>
<evidence type="ECO:0000256" key="7">
    <source>
        <dbReference type="SAM" id="MobiDB-lite"/>
    </source>
</evidence>
<dbReference type="PROSITE" id="PS51195">
    <property type="entry name" value="Q_MOTIF"/>
    <property type="match status" value="1"/>
</dbReference>
<protein>
    <recommendedName>
        <fullName evidence="5">DEAD-box ATP-dependent RNA helicase CshB</fullName>
        <ecNumber evidence="5">3.6.4.13</ecNumber>
    </recommendedName>
</protein>
<dbReference type="InterPro" id="IPR030881">
    <property type="entry name" value="CshB"/>
</dbReference>
<feature type="short sequence motif" description="Q motif" evidence="6">
    <location>
        <begin position="4"/>
        <end position="32"/>
    </location>
</feature>
<keyword evidence="12" id="KW-1185">Reference proteome</keyword>
<feature type="domain" description="DEAD-box RNA helicase Q" evidence="10">
    <location>
        <begin position="4"/>
        <end position="32"/>
    </location>
</feature>
<dbReference type="CDD" id="cd00268">
    <property type="entry name" value="DEADc"/>
    <property type="match status" value="1"/>
</dbReference>
<dbReference type="PROSITE" id="PS51194">
    <property type="entry name" value="HELICASE_CTER"/>
    <property type="match status" value="1"/>
</dbReference>
<accession>A0A285CKJ7</accession>
<keyword evidence="1 5" id="KW-0547">Nucleotide-binding</keyword>
<evidence type="ECO:0000256" key="3">
    <source>
        <dbReference type="ARBA" id="ARBA00022806"/>
    </source>
</evidence>
<dbReference type="SMART" id="SM00490">
    <property type="entry name" value="HELICc"/>
    <property type="match status" value="1"/>
</dbReference>
<feature type="domain" description="Helicase ATP-binding" evidence="8">
    <location>
        <begin position="35"/>
        <end position="209"/>
    </location>
</feature>
<evidence type="ECO:0000256" key="1">
    <source>
        <dbReference type="ARBA" id="ARBA00022741"/>
    </source>
</evidence>
<dbReference type="RefSeq" id="WP_097157307.1">
    <property type="nucleotide sequence ID" value="NZ_JBEPMQ010000013.1"/>
</dbReference>
<dbReference type="GO" id="GO:0033592">
    <property type="term" value="F:RNA strand annealing activity"/>
    <property type="evidence" value="ECO:0007669"/>
    <property type="project" value="TreeGrafter"/>
</dbReference>
<dbReference type="PANTHER" id="PTHR47963:SF1">
    <property type="entry name" value="DEAD-BOX ATP-DEPENDENT RNA HELICASE CSHB"/>
    <property type="match status" value="1"/>
</dbReference>
<dbReference type="GO" id="GO:0009409">
    <property type="term" value="P:response to cold"/>
    <property type="evidence" value="ECO:0007669"/>
    <property type="project" value="InterPro"/>
</dbReference>
<feature type="compositionally biased region" description="Basic residues" evidence="7">
    <location>
        <begin position="403"/>
        <end position="419"/>
    </location>
</feature>
<evidence type="ECO:0000313" key="12">
    <source>
        <dbReference type="Proteomes" id="UP000219546"/>
    </source>
</evidence>
<keyword evidence="5" id="KW-0694">RNA-binding</keyword>
<dbReference type="PROSITE" id="PS51192">
    <property type="entry name" value="HELICASE_ATP_BIND_1"/>
    <property type="match status" value="1"/>
</dbReference>
<dbReference type="GO" id="GO:0005840">
    <property type="term" value="C:ribosome"/>
    <property type="evidence" value="ECO:0007669"/>
    <property type="project" value="TreeGrafter"/>
</dbReference>
<evidence type="ECO:0000259" key="10">
    <source>
        <dbReference type="PROSITE" id="PS51195"/>
    </source>
</evidence>
<dbReference type="GO" id="GO:0005829">
    <property type="term" value="C:cytosol"/>
    <property type="evidence" value="ECO:0007669"/>
    <property type="project" value="TreeGrafter"/>
</dbReference>
<dbReference type="EMBL" id="OAOP01000002">
    <property type="protein sequence ID" value="SNX67895.1"/>
    <property type="molecule type" value="Genomic_DNA"/>
</dbReference>
<feature type="domain" description="Helicase C-terminal" evidence="9">
    <location>
        <begin position="236"/>
        <end position="389"/>
    </location>
</feature>
<comment type="catalytic activity">
    <reaction evidence="5">
        <text>ATP + H2O = ADP + phosphate + H(+)</text>
        <dbReference type="Rhea" id="RHEA:13065"/>
        <dbReference type="ChEBI" id="CHEBI:15377"/>
        <dbReference type="ChEBI" id="CHEBI:15378"/>
        <dbReference type="ChEBI" id="CHEBI:30616"/>
        <dbReference type="ChEBI" id="CHEBI:43474"/>
        <dbReference type="ChEBI" id="CHEBI:456216"/>
        <dbReference type="EC" id="3.6.4.13"/>
    </reaction>
</comment>
<dbReference type="GO" id="GO:0003724">
    <property type="term" value="F:RNA helicase activity"/>
    <property type="evidence" value="ECO:0007669"/>
    <property type="project" value="UniProtKB-UniRule"/>
</dbReference>
<feature type="compositionally biased region" description="Basic residues" evidence="7">
    <location>
        <begin position="428"/>
        <end position="439"/>
    </location>
</feature>
<dbReference type="EC" id="3.6.4.13" evidence="5"/>
<dbReference type="GO" id="GO:0016887">
    <property type="term" value="F:ATP hydrolysis activity"/>
    <property type="evidence" value="ECO:0007669"/>
    <property type="project" value="RHEA"/>
</dbReference>
<dbReference type="GO" id="GO:0006401">
    <property type="term" value="P:RNA catabolic process"/>
    <property type="evidence" value="ECO:0007669"/>
    <property type="project" value="UniProtKB-UniRule"/>
</dbReference>